<evidence type="ECO:0000313" key="11">
    <source>
        <dbReference type="Proteomes" id="UP000192366"/>
    </source>
</evidence>
<evidence type="ECO:0000256" key="8">
    <source>
        <dbReference type="ARBA" id="ARBA00023204"/>
    </source>
</evidence>
<evidence type="ECO:0000256" key="6">
    <source>
        <dbReference type="ARBA" id="ARBA00022801"/>
    </source>
</evidence>
<keyword evidence="4" id="KW-0479">Metal-binding</keyword>
<evidence type="ECO:0000256" key="5">
    <source>
        <dbReference type="ARBA" id="ARBA00022763"/>
    </source>
</evidence>
<reference evidence="10 11" key="1">
    <citation type="submission" date="2017-02" db="EMBL/GenBank/DDBJ databases">
        <title>The new phylogeny of genus Mycobacterium.</title>
        <authorList>
            <person name="Tortoli E."/>
            <person name="Trovato A."/>
            <person name="Cirillo D.M."/>
        </authorList>
    </citation>
    <scope>NUCLEOTIDE SEQUENCE [LARGE SCALE GENOMIC DNA]</scope>
    <source>
        <strain evidence="10 11">DSM 45578</strain>
    </source>
</reference>
<dbReference type="PANTHER" id="PTHR15822">
    <property type="entry name" value="TRAF AND TNF RECEPTOR-ASSOCIATED PROTEIN"/>
    <property type="match status" value="1"/>
</dbReference>
<evidence type="ECO:0000256" key="4">
    <source>
        <dbReference type="ARBA" id="ARBA00022723"/>
    </source>
</evidence>
<evidence type="ECO:0000256" key="3">
    <source>
        <dbReference type="ARBA" id="ARBA00022722"/>
    </source>
</evidence>
<dbReference type="Gene3D" id="3.60.10.10">
    <property type="entry name" value="Endonuclease/exonuclease/phosphatase"/>
    <property type="match status" value="1"/>
</dbReference>
<sequence length="258" mass="28454">MRFATYNILEGGDLSRGDRTGQILDGIRKIDPDVLALNECRGFDRSDSQRFELFKNELSMQGVINESDSGNHIAIMYKPHVPVFEAHTKRSALMFNGFTRISINSEQVGRLAVIATHLHPFAAAFRVGEMQTVAARAASAPQSIIMGDMNSIAPGDAANVLENAPRTMIERLKGMTGDIDTSVISLLLERGYCDLGQADPVSTYPTMISREKARPQVRLDYIFATEEVAQLCHNFHVCDDAAFQRASDHLPVVADIDI</sequence>
<keyword evidence="8" id="KW-0234">DNA repair</keyword>
<dbReference type="InterPro" id="IPR051547">
    <property type="entry name" value="TDP2-like"/>
</dbReference>
<dbReference type="STRING" id="564198.BST17_20815"/>
<evidence type="ECO:0000256" key="2">
    <source>
        <dbReference type="ARBA" id="ARBA00001946"/>
    </source>
</evidence>
<feature type="domain" description="Endonuclease/exonuclease/phosphatase" evidence="9">
    <location>
        <begin position="4"/>
        <end position="249"/>
    </location>
</feature>
<proteinExistence type="predicted"/>
<protein>
    <recommendedName>
        <fullName evidence="9">Endonuclease/exonuclease/phosphatase domain-containing protein</fullName>
    </recommendedName>
</protein>
<dbReference type="EMBL" id="MVHJ01000021">
    <property type="protein sequence ID" value="ORA03030.1"/>
    <property type="molecule type" value="Genomic_DNA"/>
</dbReference>
<accession>A0A1W9YTE0</accession>
<organism evidence="10 11">
    <name type="scientific">Mycolicibacterium bacteremicum</name>
    <name type="common">Mycobacterium bacteremicum</name>
    <dbReference type="NCBI Taxonomy" id="564198"/>
    <lineage>
        <taxon>Bacteria</taxon>
        <taxon>Bacillati</taxon>
        <taxon>Actinomycetota</taxon>
        <taxon>Actinomycetes</taxon>
        <taxon>Mycobacteriales</taxon>
        <taxon>Mycobacteriaceae</taxon>
        <taxon>Mycolicibacterium</taxon>
    </lineage>
</organism>
<keyword evidence="5" id="KW-0227">DNA damage</keyword>
<dbReference type="PANTHER" id="PTHR15822:SF4">
    <property type="entry name" value="TYROSYL-DNA PHOSPHODIESTERASE 2"/>
    <property type="match status" value="1"/>
</dbReference>
<dbReference type="GO" id="GO:0006281">
    <property type="term" value="P:DNA repair"/>
    <property type="evidence" value="ECO:0007669"/>
    <property type="project" value="UniProtKB-KW"/>
</dbReference>
<dbReference type="OrthoDB" id="4520214at2"/>
<dbReference type="GO" id="GO:0046872">
    <property type="term" value="F:metal ion binding"/>
    <property type="evidence" value="ECO:0007669"/>
    <property type="project" value="UniProtKB-KW"/>
</dbReference>
<comment type="cofactor">
    <cofactor evidence="2">
        <name>Mg(2+)</name>
        <dbReference type="ChEBI" id="CHEBI:18420"/>
    </cofactor>
</comment>
<keyword evidence="3" id="KW-0540">Nuclease</keyword>
<name>A0A1W9YTE0_MYCBA</name>
<gene>
    <name evidence="10" type="ORF">BST17_20815</name>
</gene>
<comment type="caution">
    <text evidence="10">The sequence shown here is derived from an EMBL/GenBank/DDBJ whole genome shotgun (WGS) entry which is preliminary data.</text>
</comment>
<dbReference type="GO" id="GO:0004518">
    <property type="term" value="F:nuclease activity"/>
    <property type="evidence" value="ECO:0007669"/>
    <property type="project" value="UniProtKB-KW"/>
</dbReference>
<dbReference type="RefSeq" id="WP_083060795.1">
    <property type="nucleotide sequence ID" value="NZ_JACKVM010000014.1"/>
</dbReference>
<keyword evidence="6" id="KW-0378">Hydrolase</keyword>
<evidence type="ECO:0000256" key="7">
    <source>
        <dbReference type="ARBA" id="ARBA00022842"/>
    </source>
</evidence>
<evidence type="ECO:0000313" key="10">
    <source>
        <dbReference type="EMBL" id="ORA03030.1"/>
    </source>
</evidence>
<dbReference type="SUPFAM" id="SSF56219">
    <property type="entry name" value="DNase I-like"/>
    <property type="match status" value="1"/>
</dbReference>
<dbReference type="Pfam" id="PF03372">
    <property type="entry name" value="Exo_endo_phos"/>
    <property type="match status" value="1"/>
</dbReference>
<comment type="cofactor">
    <cofactor evidence="1">
        <name>Mn(2+)</name>
        <dbReference type="ChEBI" id="CHEBI:29035"/>
    </cofactor>
</comment>
<dbReference type="Proteomes" id="UP000192366">
    <property type="component" value="Unassembled WGS sequence"/>
</dbReference>
<dbReference type="InterPro" id="IPR005135">
    <property type="entry name" value="Endo/exonuclease/phosphatase"/>
</dbReference>
<evidence type="ECO:0000259" key="9">
    <source>
        <dbReference type="Pfam" id="PF03372"/>
    </source>
</evidence>
<keyword evidence="7" id="KW-0460">Magnesium</keyword>
<dbReference type="AlphaFoldDB" id="A0A1W9YTE0"/>
<dbReference type="GO" id="GO:0016787">
    <property type="term" value="F:hydrolase activity"/>
    <property type="evidence" value="ECO:0007669"/>
    <property type="project" value="UniProtKB-KW"/>
</dbReference>
<evidence type="ECO:0000256" key="1">
    <source>
        <dbReference type="ARBA" id="ARBA00001936"/>
    </source>
</evidence>
<dbReference type="InterPro" id="IPR036691">
    <property type="entry name" value="Endo/exonu/phosph_ase_sf"/>
</dbReference>
<keyword evidence="11" id="KW-1185">Reference proteome</keyword>